<dbReference type="RefSeq" id="WP_166248980.1">
    <property type="nucleotide sequence ID" value="NZ_CP049616.1"/>
</dbReference>
<gene>
    <name evidence="3" type="ORF">GVT53_13110</name>
</gene>
<feature type="chain" id="PRO_5026027277" description="SusE outer membrane protein domain-containing protein" evidence="1">
    <location>
        <begin position="23"/>
        <end position="411"/>
    </location>
</feature>
<dbReference type="Proteomes" id="UP000502928">
    <property type="component" value="Chromosome"/>
</dbReference>
<dbReference type="PROSITE" id="PS51257">
    <property type="entry name" value="PROKAR_LIPOPROTEIN"/>
    <property type="match status" value="1"/>
</dbReference>
<dbReference type="KEGG" id="mut:GVT53_13110"/>
<evidence type="ECO:0000313" key="3">
    <source>
        <dbReference type="EMBL" id="QII45574.1"/>
    </source>
</evidence>
<evidence type="ECO:0000259" key="2">
    <source>
        <dbReference type="Pfam" id="PF14292"/>
    </source>
</evidence>
<feature type="domain" description="SusE outer membrane protein" evidence="2">
    <location>
        <begin position="26"/>
        <end position="131"/>
    </location>
</feature>
<name>A0A6G7J4W0_9FLAO</name>
<sequence length="411" mass="45544">MKTILKSFLTLMVLSMTLISCDNDDYTLDPEIALTGSLESPSSSETIAIDLENGDNIIFSWTPAQANDGGTILYTIKFDMPGGDFSDPIYTSPSDNGGGATTFTMSTSRLNIIAAEAGIQQLETGDVAWTVEASSSYFRENFAEPATLSLMRPEGLAIFPEYMYVYGSATEASDIPNAVAFKQISNQLPNDNFQPGVFESVTRLSPGEFYIVNGNNASAEDFTQYYINSEGKIRSGDDPTTFDMEEGVYRVRMDLAKATISFTEISNIQLYILANQAVKADLEYVGNHTFEATNAYFEFLTPESPDAPDWLGWEEERYRYQFQLGDGQVSYLGSMHNEAMNASLVPGLEAYNGRPNGGEPEYYNNTYFLGPDAGYWQGAWKFPDALNGANFTVRIVFDPKAENYYQVLIQE</sequence>
<evidence type="ECO:0000313" key="4">
    <source>
        <dbReference type="Proteomes" id="UP000502928"/>
    </source>
</evidence>
<protein>
    <recommendedName>
        <fullName evidence="2">SusE outer membrane protein domain-containing protein</fullName>
    </recommendedName>
</protein>
<keyword evidence="4" id="KW-1185">Reference proteome</keyword>
<reference evidence="3 4" key="1">
    <citation type="submission" date="2020-02" db="EMBL/GenBank/DDBJ databases">
        <title>Complete genome of Muricauda sp. 501str8.</title>
        <authorList>
            <person name="Dong B."/>
            <person name="Zhu S."/>
            <person name="Yang J."/>
            <person name="Chen J."/>
        </authorList>
    </citation>
    <scope>NUCLEOTIDE SEQUENCE [LARGE SCALE GENOMIC DNA]</scope>
    <source>
        <strain evidence="3 4">501str8</strain>
    </source>
</reference>
<dbReference type="EMBL" id="CP049616">
    <property type="protein sequence ID" value="QII45574.1"/>
    <property type="molecule type" value="Genomic_DNA"/>
</dbReference>
<feature type="signal peptide" evidence="1">
    <location>
        <begin position="1"/>
        <end position="22"/>
    </location>
</feature>
<accession>A0A6G7J4W0</accession>
<dbReference type="AlphaFoldDB" id="A0A6G7J4W0"/>
<organism evidence="3 4">
    <name type="scientific">Flagellimonas oceani</name>
    <dbReference type="NCBI Taxonomy" id="2698672"/>
    <lineage>
        <taxon>Bacteria</taxon>
        <taxon>Pseudomonadati</taxon>
        <taxon>Bacteroidota</taxon>
        <taxon>Flavobacteriia</taxon>
        <taxon>Flavobacteriales</taxon>
        <taxon>Flavobacteriaceae</taxon>
        <taxon>Flagellimonas</taxon>
    </lineage>
</organism>
<dbReference type="InterPro" id="IPR025970">
    <property type="entry name" value="SusE"/>
</dbReference>
<dbReference type="Pfam" id="PF14292">
    <property type="entry name" value="SusE"/>
    <property type="match status" value="1"/>
</dbReference>
<keyword evidence="1" id="KW-0732">Signal</keyword>
<evidence type="ECO:0000256" key="1">
    <source>
        <dbReference type="SAM" id="SignalP"/>
    </source>
</evidence>
<dbReference type="Gene3D" id="2.60.40.3620">
    <property type="match status" value="1"/>
</dbReference>
<proteinExistence type="predicted"/>